<comment type="caution">
    <text evidence="2">The sequence shown here is derived from an EMBL/GenBank/DDBJ whole genome shotgun (WGS) entry which is preliminary data.</text>
</comment>
<proteinExistence type="predicted"/>
<evidence type="ECO:0000313" key="2">
    <source>
        <dbReference type="EMBL" id="KAK0061592.1"/>
    </source>
</evidence>
<dbReference type="Proteomes" id="UP001233172">
    <property type="component" value="Unassembled WGS sequence"/>
</dbReference>
<name>A0AAD8FE43_BIOPF</name>
<accession>A0AAD8FE43</accession>
<reference evidence="2" key="2">
    <citation type="submission" date="2023-04" db="EMBL/GenBank/DDBJ databases">
        <authorList>
            <person name="Bu L."/>
            <person name="Lu L."/>
            <person name="Laidemitt M.R."/>
            <person name="Zhang S.M."/>
            <person name="Mutuku M."/>
            <person name="Mkoji G."/>
            <person name="Steinauer M."/>
            <person name="Loker E.S."/>
        </authorList>
    </citation>
    <scope>NUCLEOTIDE SEQUENCE</scope>
    <source>
        <strain evidence="2">KasaAsao</strain>
        <tissue evidence="2">Whole Snail</tissue>
    </source>
</reference>
<feature type="compositionally biased region" description="Basic and acidic residues" evidence="1">
    <location>
        <begin position="32"/>
        <end position="46"/>
    </location>
</feature>
<feature type="region of interest" description="Disordered" evidence="1">
    <location>
        <begin position="30"/>
        <end position="53"/>
    </location>
</feature>
<keyword evidence="3" id="KW-1185">Reference proteome</keyword>
<feature type="region of interest" description="Disordered" evidence="1">
    <location>
        <begin position="174"/>
        <end position="197"/>
    </location>
</feature>
<dbReference type="EMBL" id="JASAOG010000029">
    <property type="protein sequence ID" value="KAK0061592.1"/>
    <property type="molecule type" value="Genomic_DNA"/>
</dbReference>
<gene>
    <name evidence="2" type="ORF">Bpfe_008974</name>
</gene>
<evidence type="ECO:0000313" key="3">
    <source>
        <dbReference type="Proteomes" id="UP001233172"/>
    </source>
</evidence>
<feature type="compositionally biased region" description="Basic residues" evidence="1">
    <location>
        <begin position="182"/>
        <end position="197"/>
    </location>
</feature>
<evidence type="ECO:0000256" key="1">
    <source>
        <dbReference type="SAM" id="MobiDB-lite"/>
    </source>
</evidence>
<reference evidence="2" key="1">
    <citation type="journal article" date="2023" name="PLoS Negl. Trop. Dis.">
        <title>A genome sequence for Biomphalaria pfeifferi, the major vector snail for the human-infecting parasite Schistosoma mansoni.</title>
        <authorList>
            <person name="Bu L."/>
            <person name="Lu L."/>
            <person name="Laidemitt M.R."/>
            <person name="Zhang S.M."/>
            <person name="Mutuku M."/>
            <person name="Mkoji G."/>
            <person name="Steinauer M."/>
            <person name="Loker E.S."/>
        </authorList>
    </citation>
    <scope>NUCLEOTIDE SEQUENCE</scope>
    <source>
        <strain evidence="2">KasaAsao</strain>
    </source>
</reference>
<protein>
    <submittedName>
        <fullName evidence="2">Nucleolar protein 7</fullName>
    </submittedName>
</protein>
<dbReference type="AlphaFoldDB" id="A0AAD8FE43"/>
<sequence length="197" mass="22785">MDTFDSCSDSDDAPEEFNVAQVRQHHVSQLKDFQESLKKSKQEEKEKRRKRNELFIAQKEKKIQELQKRKLPQEVLDAVSSKASLPKEAGKVIAKTHIDEEVTEDLIDDDLDDRLVDSGVEDDNNEFDTKADFIPLKGTKNLFVATDEVVKKKKLSSAQEVLNFKNSRLYDQSVIPRENSKQRRSKAARLKILRNRK</sequence>
<organism evidence="2 3">
    <name type="scientific">Biomphalaria pfeifferi</name>
    <name type="common">Bloodfluke planorb</name>
    <name type="synonym">Freshwater snail</name>
    <dbReference type="NCBI Taxonomy" id="112525"/>
    <lineage>
        <taxon>Eukaryota</taxon>
        <taxon>Metazoa</taxon>
        <taxon>Spiralia</taxon>
        <taxon>Lophotrochozoa</taxon>
        <taxon>Mollusca</taxon>
        <taxon>Gastropoda</taxon>
        <taxon>Heterobranchia</taxon>
        <taxon>Euthyneura</taxon>
        <taxon>Panpulmonata</taxon>
        <taxon>Hygrophila</taxon>
        <taxon>Lymnaeoidea</taxon>
        <taxon>Planorbidae</taxon>
        <taxon>Biomphalaria</taxon>
    </lineage>
</organism>